<dbReference type="PANTHER" id="PTHR13869:SF14">
    <property type="entry name" value="SODIUM CHANNEL SUBUNIT BETA-4"/>
    <property type="match status" value="1"/>
</dbReference>
<feature type="domain" description="Ig-like" evidence="11">
    <location>
        <begin position="29"/>
        <end position="104"/>
    </location>
</feature>
<reference evidence="12 13" key="1">
    <citation type="submission" date="2018-11" db="EMBL/GenBank/DDBJ databases">
        <authorList>
            <person name="Lopez-Roques C."/>
            <person name="Donnadieu C."/>
            <person name="Bouchez O."/>
            <person name="Klopp C."/>
            <person name="Cabau C."/>
            <person name="Zahm M."/>
        </authorList>
    </citation>
    <scope>NUCLEOTIDE SEQUENCE [LARGE SCALE GENOMIC DNA]</scope>
    <source>
        <strain evidence="12">RS831</strain>
        <tissue evidence="12">Whole body</tissue>
    </source>
</reference>
<evidence type="ECO:0000256" key="4">
    <source>
        <dbReference type="ARBA" id="ARBA00022989"/>
    </source>
</evidence>
<evidence type="ECO:0000256" key="6">
    <source>
        <dbReference type="ARBA" id="ARBA00023157"/>
    </source>
</evidence>
<keyword evidence="5 9" id="KW-0472">Membrane</keyword>
<dbReference type="OrthoDB" id="6157407at2759"/>
<name>A0A3S2MFN5_ORYJA</name>
<dbReference type="AlphaFoldDB" id="A0A3S2MFN5"/>
<organism evidence="12 13">
    <name type="scientific">Oryzias javanicus</name>
    <name type="common">Javanese ricefish</name>
    <name type="synonym">Aplocheilus javanicus</name>
    <dbReference type="NCBI Taxonomy" id="123683"/>
    <lineage>
        <taxon>Eukaryota</taxon>
        <taxon>Metazoa</taxon>
        <taxon>Chordata</taxon>
        <taxon>Craniata</taxon>
        <taxon>Vertebrata</taxon>
        <taxon>Euteleostomi</taxon>
        <taxon>Actinopterygii</taxon>
        <taxon>Neopterygii</taxon>
        <taxon>Teleostei</taxon>
        <taxon>Neoteleostei</taxon>
        <taxon>Acanthomorphata</taxon>
        <taxon>Ovalentaria</taxon>
        <taxon>Atherinomorphae</taxon>
        <taxon>Beloniformes</taxon>
        <taxon>Adrianichthyidae</taxon>
        <taxon>Oryziinae</taxon>
        <taxon>Oryzias</taxon>
    </lineage>
</organism>
<dbReference type="InterPro" id="IPR013783">
    <property type="entry name" value="Ig-like_fold"/>
</dbReference>
<dbReference type="SUPFAM" id="SSF48726">
    <property type="entry name" value="Immunoglobulin"/>
    <property type="match status" value="1"/>
</dbReference>
<keyword evidence="2 9" id="KW-0812">Transmembrane</keyword>
<dbReference type="PROSITE" id="PS50835">
    <property type="entry name" value="IG_LIKE"/>
    <property type="match status" value="1"/>
</dbReference>
<reference evidence="12 13" key="2">
    <citation type="submission" date="2019-01" db="EMBL/GenBank/DDBJ databases">
        <title>A chromosome length genome reference of the Java medaka (oryzias javanicus).</title>
        <authorList>
            <person name="Herpin A."/>
            <person name="Takehana Y."/>
            <person name="Naruse K."/>
            <person name="Ansai S."/>
            <person name="Kawaguchi M."/>
        </authorList>
    </citation>
    <scope>NUCLEOTIDE SEQUENCE [LARGE SCALE GENOMIC DNA]</scope>
    <source>
        <strain evidence="12">RS831</strain>
        <tissue evidence="12">Whole body</tissue>
    </source>
</reference>
<evidence type="ECO:0000313" key="13">
    <source>
        <dbReference type="Proteomes" id="UP000283210"/>
    </source>
</evidence>
<dbReference type="InterPro" id="IPR007110">
    <property type="entry name" value="Ig-like_dom"/>
</dbReference>
<feature type="signal peptide" evidence="10">
    <location>
        <begin position="1"/>
        <end position="18"/>
    </location>
</feature>
<evidence type="ECO:0000256" key="7">
    <source>
        <dbReference type="ARBA" id="ARBA00023180"/>
    </source>
</evidence>
<dbReference type="GO" id="GO:0001518">
    <property type="term" value="C:voltage-gated sodium channel complex"/>
    <property type="evidence" value="ECO:0007669"/>
    <property type="project" value="TreeGrafter"/>
</dbReference>
<accession>A0A3S2MFN5</accession>
<dbReference type="InterPro" id="IPR036179">
    <property type="entry name" value="Ig-like_dom_sf"/>
</dbReference>
<evidence type="ECO:0000256" key="1">
    <source>
        <dbReference type="ARBA" id="ARBA00004479"/>
    </source>
</evidence>
<dbReference type="GO" id="GO:0044325">
    <property type="term" value="F:transmembrane transporter binding"/>
    <property type="evidence" value="ECO:0007669"/>
    <property type="project" value="TreeGrafter"/>
</dbReference>
<evidence type="ECO:0000256" key="3">
    <source>
        <dbReference type="ARBA" id="ARBA00022729"/>
    </source>
</evidence>
<keyword evidence="4 9" id="KW-1133">Transmembrane helix</keyword>
<protein>
    <recommendedName>
        <fullName evidence="11">Ig-like domain-containing protein</fullName>
    </recommendedName>
</protein>
<sequence>MENSCIFLGMFVVSLVSGNPTEQVFSCPGGSVLLSCSCEKRDTSKYFSWQMDNYMTIVSVFRQEDQDLTENFKGRVESFYEDDPNNCSILLKNVTYKHHGTYTCYYWTETFNNPSVILDVYGATNATPPASCSSAVNSPLSSTANKEMHWLMAIPVVIGLLLLSLFLYWKVQGRANKRQRAQIHRSVP</sequence>
<dbReference type="GO" id="GO:0060307">
    <property type="term" value="P:regulation of ventricular cardiac muscle cell membrane repolarization"/>
    <property type="evidence" value="ECO:0007669"/>
    <property type="project" value="TreeGrafter"/>
</dbReference>
<dbReference type="InterPro" id="IPR013106">
    <property type="entry name" value="Ig_V-set"/>
</dbReference>
<dbReference type="InterPro" id="IPR000920">
    <property type="entry name" value="Myelin_P0-rel"/>
</dbReference>
<evidence type="ECO:0000259" key="11">
    <source>
        <dbReference type="PROSITE" id="PS50835"/>
    </source>
</evidence>
<keyword evidence="8" id="KW-0393">Immunoglobulin domain</keyword>
<evidence type="ECO:0000256" key="2">
    <source>
        <dbReference type="ARBA" id="ARBA00022692"/>
    </source>
</evidence>
<dbReference type="EMBL" id="CM012457">
    <property type="protein sequence ID" value="RVE58387.1"/>
    <property type="molecule type" value="Genomic_DNA"/>
</dbReference>
<proteinExistence type="predicted"/>
<feature type="transmembrane region" description="Helical" evidence="9">
    <location>
        <begin position="148"/>
        <end position="169"/>
    </location>
</feature>
<keyword evidence="6" id="KW-1015">Disulfide bond</keyword>
<keyword evidence="3 10" id="KW-0732">Signal</keyword>
<keyword evidence="13" id="KW-1185">Reference proteome</keyword>
<dbReference type="GO" id="GO:0017080">
    <property type="term" value="F:sodium channel regulator activity"/>
    <property type="evidence" value="ECO:0007669"/>
    <property type="project" value="TreeGrafter"/>
</dbReference>
<comment type="subcellular location">
    <subcellularLocation>
        <location evidence="1">Membrane</location>
        <topology evidence="1">Single-pass type I membrane protein</topology>
    </subcellularLocation>
</comment>
<dbReference type="Gene3D" id="2.60.40.10">
    <property type="entry name" value="Immunoglobulins"/>
    <property type="match status" value="1"/>
</dbReference>
<keyword evidence="7" id="KW-0325">Glycoprotein</keyword>
<evidence type="ECO:0000313" key="12">
    <source>
        <dbReference type="EMBL" id="RVE58387.1"/>
    </source>
</evidence>
<gene>
    <name evidence="12" type="ORF">OJAV_G00209030</name>
</gene>
<dbReference type="GO" id="GO:0086002">
    <property type="term" value="P:cardiac muscle cell action potential involved in contraction"/>
    <property type="evidence" value="ECO:0007669"/>
    <property type="project" value="TreeGrafter"/>
</dbReference>
<dbReference type="PANTHER" id="PTHR13869">
    <property type="entry name" value="MYELIN P0 RELATED"/>
    <property type="match status" value="1"/>
</dbReference>
<feature type="chain" id="PRO_5018781881" description="Ig-like domain-containing protein" evidence="10">
    <location>
        <begin position="19"/>
        <end position="188"/>
    </location>
</feature>
<evidence type="ECO:0000256" key="8">
    <source>
        <dbReference type="ARBA" id="ARBA00023319"/>
    </source>
</evidence>
<evidence type="ECO:0000256" key="5">
    <source>
        <dbReference type="ARBA" id="ARBA00023136"/>
    </source>
</evidence>
<dbReference type="Proteomes" id="UP000283210">
    <property type="component" value="Chromosome 21"/>
</dbReference>
<evidence type="ECO:0000256" key="9">
    <source>
        <dbReference type="SAM" id="Phobius"/>
    </source>
</evidence>
<evidence type="ECO:0000256" key="10">
    <source>
        <dbReference type="SAM" id="SignalP"/>
    </source>
</evidence>
<dbReference type="Pfam" id="PF07686">
    <property type="entry name" value="V-set"/>
    <property type="match status" value="1"/>
</dbReference>